<dbReference type="GO" id="GO:0006281">
    <property type="term" value="P:DNA repair"/>
    <property type="evidence" value="ECO:0007669"/>
    <property type="project" value="UniProtKB-KW"/>
</dbReference>
<proteinExistence type="inferred from homology"/>
<evidence type="ECO:0000256" key="3">
    <source>
        <dbReference type="ARBA" id="ARBA00022679"/>
    </source>
</evidence>
<protein>
    <recommendedName>
        <fullName evidence="2">DNA-directed DNA polymerase</fullName>
        <ecNumber evidence="2">2.7.7.7</ecNumber>
    </recommendedName>
</protein>
<comment type="similarity">
    <text evidence="1">Belongs to the DNA polymerase type-Y family.</text>
</comment>
<dbReference type="GO" id="GO:0003887">
    <property type="term" value="F:DNA-directed DNA polymerase activity"/>
    <property type="evidence" value="ECO:0007669"/>
    <property type="project" value="UniProtKB-KW"/>
</dbReference>
<keyword evidence="10" id="KW-0234">DNA repair</keyword>
<keyword evidence="7" id="KW-0227">DNA damage</keyword>
<dbReference type="EC" id="2.7.7.7" evidence="2"/>
<dbReference type="Proteomes" id="UP000886162">
    <property type="component" value="Unassembled WGS sequence"/>
</dbReference>
<comment type="catalytic activity">
    <reaction evidence="11">
        <text>DNA(n) + a 2'-deoxyribonucleoside 5'-triphosphate = DNA(n+1) + diphosphate</text>
        <dbReference type="Rhea" id="RHEA:22508"/>
        <dbReference type="Rhea" id="RHEA-COMP:17339"/>
        <dbReference type="Rhea" id="RHEA-COMP:17340"/>
        <dbReference type="ChEBI" id="CHEBI:33019"/>
        <dbReference type="ChEBI" id="CHEBI:61560"/>
        <dbReference type="ChEBI" id="CHEBI:173112"/>
        <dbReference type="EC" id="2.7.7.7"/>
    </reaction>
</comment>
<dbReference type="Pfam" id="PF11798">
    <property type="entry name" value="IMS_HHH"/>
    <property type="match status" value="1"/>
</dbReference>
<dbReference type="GO" id="GO:0046872">
    <property type="term" value="F:metal ion binding"/>
    <property type="evidence" value="ECO:0007669"/>
    <property type="project" value="UniProtKB-KW"/>
</dbReference>
<dbReference type="GO" id="GO:0003684">
    <property type="term" value="F:damaged DNA binding"/>
    <property type="evidence" value="ECO:0007669"/>
    <property type="project" value="InterPro"/>
</dbReference>
<dbReference type="Pfam" id="PF11799">
    <property type="entry name" value="IMS_C"/>
    <property type="match status" value="1"/>
</dbReference>
<dbReference type="FunFam" id="3.30.1490.100:FF:000004">
    <property type="entry name" value="DNA polymerase IV"/>
    <property type="match status" value="1"/>
</dbReference>
<evidence type="ECO:0000256" key="4">
    <source>
        <dbReference type="ARBA" id="ARBA00022695"/>
    </source>
</evidence>
<reference evidence="13" key="1">
    <citation type="journal article" date="2020" name="mSystems">
        <title>Genome- and Community-Level Interaction Insights into Carbon Utilization and Element Cycling Functions of Hydrothermarchaeota in Hydrothermal Sediment.</title>
        <authorList>
            <person name="Zhou Z."/>
            <person name="Liu Y."/>
            <person name="Xu W."/>
            <person name="Pan J."/>
            <person name="Luo Z.H."/>
            <person name="Li M."/>
        </authorList>
    </citation>
    <scope>NUCLEOTIDE SEQUENCE [LARGE SCALE GENOMIC DNA]</scope>
    <source>
        <strain evidence="13">SpSt-1220</strain>
    </source>
</reference>
<dbReference type="AlphaFoldDB" id="A0A831PJA3"/>
<dbReference type="GO" id="GO:0006260">
    <property type="term" value="P:DNA replication"/>
    <property type="evidence" value="ECO:0007669"/>
    <property type="project" value="UniProtKB-KW"/>
</dbReference>
<evidence type="ECO:0000259" key="12">
    <source>
        <dbReference type="Pfam" id="PF11799"/>
    </source>
</evidence>
<dbReference type="Gene3D" id="3.30.1490.100">
    <property type="entry name" value="DNA polymerase, Y-family, little finger domain"/>
    <property type="match status" value="1"/>
</dbReference>
<organism evidence="13">
    <name type="scientific">Geoalkalibacter subterraneus</name>
    <dbReference type="NCBI Taxonomy" id="483547"/>
    <lineage>
        <taxon>Bacteria</taxon>
        <taxon>Pseudomonadati</taxon>
        <taxon>Thermodesulfobacteriota</taxon>
        <taxon>Desulfuromonadia</taxon>
        <taxon>Desulfuromonadales</taxon>
        <taxon>Geoalkalibacteraceae</taxon>
        <taxon>Geoalkalibacter</taxon>
    </lineage>
</organism>
<evidence type="ECO:0000256" key="10">
    <source>
        <dbReference type="ARBA" id="ARBA00023204"/>
    </source>
</evidence>
<name>A0A831PJA3_9BACT</name>
<dbReference type="GO" id="GO:0005829">
    <property type="term" value="C:cytosol"/>
    <property type="evidence" value="ECO:0007669"/>
    <property type="project" value="TreeGrafter"/>
</dbReference>
<comment type="caution">
    <text evidence="13">The sequence shown here is derived from an EMBL/GenBank/DDBJ whole genome shotgun (WGS) entry which is preliminary data.</text>
</comment>
<dbReference type="GO" id="GO:0009432">
    <property type="term" value="P:SOS response"/>
    <property type="evidence" value="ECO:0007669"/>
    <property type="project" value="TreeGrafter"/>
</dbReference>
<dbReference type="InterPro" id="IPR036775">
    <property type="entry name" value="DNA_pol_Y-fam_lit_finger_sf"/>
</dbReference>
<evidence type="ECO:0000256" key="8">
    <source>
        <dbReference type="ARBA" id="ARBA00022842"/>
    </source>
</evidence>
<evidence type="ECO:0000256" key="2">
    <source>
        <dbReference type="ARBA" id="ARBA00012417"/>
    </source>
</evidence>
<dbReference type="InterPro" id="IPR024728">
    <property type="entry name" value="PolY_HhH_motif"/>
</dbReference>
<dbReference type="GO" id="GO:0042276">
    <property type="term" value="P:error-prone translesion synthesis"/>
    <property type="evidence" value="ECO:0007669"/>
    <property type="project" value="TreeGrafter"/>
</dbReference>
<evidence type="ECO:0000256" key="5">
    <source>
        <dbReference type="ARBA" id="ARBA00022705"/>
    </source>
</evidence>
<dbReference type="Gene3D" id="1.10.150.20">
    <property type="entry name" value="5' to 3' exonuclease, C-terminal subdomain"/>
    <property type="match status" value="1"/>
</dbReference>
<dbReference type="PANTHER" id="PTHR11076">
    <property type="entry name" value="DNA REPAIR POLYMERASE UMUC / TRANSFERASE FAMILY MEMBER"/>
    <property type="match status" value="1"/>
</dbReference>
<dbReference type="InterPro" id="IPR017961">
    <property type="entry name" value="DNA_pol_Y-fam_little_finger"/>
</dbReference>
<feature type="domain" description="DNA polymerase Y-family little finger" evidence="12">
    <location>
        <begin position="69"/>
        <end position="178"/>
    </location>
</feature>
<dbReference type="PANTHER" id="PTHR11076:SF33">
    <property type="entry name" value="DNA POLYMERASE KAPPA"/>
    <property type="match status" value="1"/>
</dbReference>
<feature type="non-terminal residue" evidence="13">
    <location>
        <position position="1"/>
    </location>
</feature>
<dbReference type="InterPro" id="IPR050116">
    <property type="entry name" value="DNA_polymerase-Y"/>
</dbReference>
<keyword evidence="5" id="KW-0235">DNA replication</keyword>
<dbReference type="SUPFAM" id="SSF100879">
    <property type="entry name" value="Lesion bypass DNA polymerase (Y-family), little finger domain"/>
    <property type="match status" value="1"/>
</dbReference>
<evidence type="ECO:0000313" key="13">
    <source>
        <dbReference type="EMBL" id="HDR46206.1"/>
    </source>
</evidence>
<dbReference type="EMBL" id="DSDO01000050">
    <property type="protein sequence ID" value="HDR46206.1"/>
    <property type="molecule type" value="Genomic_DNA"/>
</dbReference>
<sequence length="215" mass="24256">LDPLPIEKMWGVGKVTKQALARLHIRTFKDLNRTPVEVLERAFGRHGVKMHLLSMGVDKRDVVTEHDVKSIGHEETFAEDILDSDAARRELLSLAYRVARRMRREGREGGTVTLKVKYSDFRLVTRSITLKDRTDDAQEIYMTACSLMEKTSAGRRPVRLLGISMSHFSAGSEAQLSLFSQKEQPGGKKELHAALDSIEEKFGKKGIRPGTLLKR</sequence>
<evidence type="ECO:0000256" key="1">
    <source>
        <dbReference type="ARBA" id="ARBA00010945"/>
    </source>
</evidence>
<evidence type="ECO:0000256" key="6">
    <source>
        <dbReference type="ARBA" id="ARBA00022723"/>
    </source>
</evidence>
<accession>A0A831PJA3</accession>
<dbReference type="InterPro" id="IPR043502">
    <property type="entry name" value="DNA/RNA_pol_sf"/>
</dbReference>
<keyword evidence="6" id="KW-0479">Metal-binding</keyword>
<dbReference type="SUPFAM" id="SSF56672">
    <property type="entry name" value="DNA/RNA polymerases"/>
    <property type="match status" value="1"/>
</dbReference>
<keyword evidence="4" id="KW-0548">Nucleotidyltransferase</keyword>
<keyword evidence="9" id="KW-0239">DNA-directed DNA polymerase</keyword>
<evidence type="ECO:0000256" key="7">
    <source>
        <dbReference type="ARBA" id="ARBA00022763"/>
    </source>
</evidence>
<keyword evidence="3" id="KW-0808">Transferase</keyword>
<gene>
    <name evidence="13" type="ORF">ENN94_00735</name>
</gene>
<evidence type="ECO:0000256" key="11">
    <source>
        <dbReference type="ARBA" id="ARBA00049244"/>
    </source>
</evidence>
<keyword evidence="8" id="KW-0460">Magnesium</keyword>
<evidence type="ECO:0000256" key="9">
    <source>
        <dbReference type="ARBA" id="ARBA00022932"/>
    </source>
</evidence>